<feature type="signal peptide" evidence="2">
    <location>
        <begin position="1"/>
        <end position="25"/>
    </location>
</feature>
<proteinExistence type="predicted"/>
<sequence length="286" mass="31159">MSKSPFSEKASKLVLLCSFLSVSLASPTLYNKYFDQNFSFIEEGIQEILTLADKYHLLVDQANPFAPKPIPPGDFNASCFGCVMSNFKYCETAQSCIYPNTTCPNKTGAKGVIILDNEFTNLTGCPINDKCEVGLNGNWYLDTGNAAQGGLDTSVDSYVRLNYFNSTTISQNASKFPCSITIHNFPKKELTFQVSGPNVGVGLLTLNYPNKINKTNFKPYQPYSEFTIKPENSMAIVYLGSTASVGSKSEVGPATIQWINGKYNGATLYGLQGILIALVISAIALF</sequence>
<dbReference type="AlphaFoldDB" id="A0A8J8NK93"/>
<reference evidence="3" key="1">
    <citation type="submission" date="2019-06" db="EMBL/GenBank/DDBJ databases">
        <authorList>
            <person name="Zheng W."/>
        </authorList>
    </citation>
    <scope>NUCLEOTIDE SEQUENCE</scope>
    <source>
        <strain evidence="3">QDHG01</strain>
    </source>
</reference>
<keyword evidence="2" id="KW-0732">Signal</keyword>
<name>A0A8J8NK93_HALGN</name>
<comment type="caution">
    <text evidence="3">The sequence shown here is derived from an EMBL/GenBank/DDBJ whole genome shotgun (WGS) entry which is preliminary data.</text>
</comment>
<dbReference type="EMBL" id="RRYP01013807">
    <property type="protein sequence ID" value="TNV76318.1"/>
    <property type="molecule type" value="Genomic_DNA"/>
</dbReference>
<feature type="chain" id="PRO_5035279396" description="Transmembrane protein" evidence="2">
    <location>
        <begin position="26"/>
        <end position="286"/>
    </location>
</feature>
<evidence type="ECO:0000313" key="4">
    <source>
        <dbReference type="Proteomes" id="UP000785679"/>
    </source>
</evidence>
<evidence type="ECO:0000256" key="1">
    <source>
        <dbReference type="SAM" id="Phobius"/>
    </source>
</evidence>
<feature type="transmembrane region" description="Helical" evidence="1">
    <location>
        <begin position="266"/>
        <end position="285"/>
    </location>
</feature>
<evidence type="ECO:0008006" key="5">
    <source>
        <dbReference type="Google" id="ProtNLM"/>
    </source>
</evidence>
<accession>A0A8J8NK93</accession>
<keyword evidence="4" id="KW-1185">Reference proteome</keyword>
<keyword evidence="1" id="KW-0472">Membrane</keyword>
<gene>
    <name evidence="3" type="ORF">FGO68_gene12181</name>
</gene>
<keyword evidence="1" id="KW-0812">Transmembrane</keyword>
<keyword evidence="1" id="KW-1133">Transmembrane helix</keyword>
<dbReference type="Proteomes" id="UP000785679">
    <property type="component" value="Unassembled WGS sequence"/>
</dbReference>
<evidence type="ECO:0000313" key="3">
    <source>
        <dbReference type="EMBL" id="TNV76318.1"/>
    </source>
</evidence>
<evidence type="ECO:0000256" key="2">
    <source>
        <dbReference type="SAM" id="SignalP"/>
    </source>
</evidence>
<organism evidence="3 4">
    <name type="scientific">Halteria grandinella</name>
    <dbReference type="NCBI Taxonomy" id="5974"/>
    <lineage>
        <taxon>Eukaryota</taxon>
        <taxon>Sar</taxon>
        <taxon>Alveolata</taxon>
        <taxon>Ciliophora</taxon>
        <taxon>Intramacronucleata</taxon>
        <taxon>Spirotrichea</taxon>
        <taxon>Stichotrichia</taxon>
        <taxon>Sporadotrichida</taxon>
        <taxon>Halteriidae</taxon>
        <taxon>Halteria</taxon>
    </lineage>
</organism>
<protein>
    <recommendedName>
        <fullName evidence="5">Transmembrane protein</fullName>
    </recommendedName>
</protein>